<dbReference type="EMBL" id="JAUOTP010000001">
    <property type="protein sequence ID" value="MDO6413033.1"/>
    <property type="molecule type" value="Genomic_DNA"/>
</dbReference>
<dbReference type="Pfam" id="PF01042">
    <property type="entry name" value="Ribonuc_L-PSP"/>
    <property type="match status" value="1"/>
</dbReference>
<evidence type="ECO:0000313" key="2">
    <source>
        <dbReference type="EMBL" id="MDO6413033.1"/>
    </source>
</evidence>
<protein>
    <submittedName>
        <fullName evidence="2">RidA family protein</fullName>
    </submittedName>
</protein>
<sequence length="168" mass="17387">MNKLVASSLIALAALGATAAPAAGITRNTLPATNGKPARILESVEVPAGATTLYVSGQLASPIDPSKPATTIADFGDTKTQALSTLNKIKKIVESHGYAMSDIIKMTLFLAPDPKLGKMDFDGVNAAFETFFNVPGNPNTVARSAFQVSALAGPNFLVEIEVTAAKVK</sequence>
<dbReference type="InterPro" id="IPR035959">
    <property type="entry name" value="RutC-like_sf"/>
</dbReference>
<dbReference type="SUPFAM" id="SSF55298">
    <property type="entry name" value="YjgF-like"/>
    <property type="match status" value="1"/>
</dbReference>
<dbReference type="PANTHER" id="PTHR11803">
    <property type="entry name" value="2-IMINOBUTANOATE/2-IMINOPROPANOATE DEAMINASE RIDA"/>
    <property type="match status" value="1"/>
</dbReference>
<dbReference type="CDD" id="cd06151">
    <property type="entry name" value="YjgF_YER057c_UK114_like_3"/>
    <property type="match status" value="1"/>
</dbReference>
<organism evidence="2 3">
    <name type="scientific">Sphingomonas natans</name>
    <dbReference type="NCBI Taxonomy" id="3063330"/>
    <lineage>
        <taxon>Bacteria</taxon>
        <taxon>Pseudomonadati</taxon>
        <taxon>Pseudomonadota</taxon>
        <taxon>Alphaproteobacteria</taxon>
        <taxon>Sphingomonadales</taxon>
        <taxon>Sphingomonadaceae</taxon>
        <taxon>Sphingomonas</taxon>
    </lineage>
</organism>
<dbReference type="InterPro" id="IPR006175">
    <property type="entry name" value="YjgF/YER057c/UK114"/>
</dbReference>
<dbReference type="Proteomes" id="UP001169764">
    <property type="component" value="Unassembled WGS sequence"/>
</dbReference>
<proteinExistence type="predicted"/>
<dbReference type="Gene3D" id="3.30.1330.40">
    <property type="entry name" value="RutC-like"/>
    <property type="match status" value="1"/>
</dbReference>
<gene>
    <name evidence="2" type="ORF">Q4F19_01430</name>
</gene>
<comment type="caution">
    <text evidence="2">The sequence shown here is derived from an EMBL/GenBank/DDBJ whole genome shotgun (WGS) entry which is preliminary data.</text>
</comment>
<dbReference type="PANTHER" id="PTHR11803:SF59">
    <property type="entry name" value="ENDORIBONUCLEASE"/>
    <property type="match status" value="1"/>
</dbReference>
<evidence type="ECO:0000313" key="3">
    <source>
        <dbReference type="Proteomes" id="UP001169764"/>
    </source>
</evidence>
<name>A0ABT8Y3Z0_9SPHN</name>
<accession>A0ABT8Y3Z0</accession>
<feature type="signal peptide" evidence="1">
    <location>
        <begin position="1"/>
        <end position="19"/>
    </location>
</feature>
<dbReference type="RefSeq" id="WP_303539357.1">
    <property type="nucleotide sequence ID" value="NZ_JAUOTP010000001.1"/>
</dbReference>
<keyword evidence="1" id="KW-0732">Signal</keyword>
<evidence type="ECO:0000256" key="1">
    <source>
        <dbReference type="SAM" id="SignalP"/>
    </source>
</evidence>
<reference evidence="2" key="1">
    <citation type="submission" date="2023-07" db="EMBL/GenBank/DDBJ databases">
        <authorList>
            <person name="Kim M."/>
        </authorList>
    </citation>
    <scope>NUCLEOTIDE SEQUENCE</scope>
    <source>
        <strain evidence="2">BIUV-7</strain>
    </source>
</reference>
<keyword evidence="3" id="KW-1185">Reference proteome</keyword>
<feature type="chain" id="PRO_5045330046" evidence="1">
    <location>
        <begin position="20"/>
        <end position="168"/>
    </location>
</feature>